<keyword evidence="1" id="KW-0653">Protein transport</keyword>
<comment type="caution">
    <text evidence="1">Lacks conserved residue(s) required for the propagation of feature annotation.</text>
</comment>
<dbReference type="EMBL" id="PKMF04000141">
    <property type="protein sequence ID" value="KAK7847417.1"/>
    <property type="molecule type" value="Genomic_DNA"/>
</dbReference>
<dbReference type="GO" id="GO:0006888">
    <property type="term" value="P:endoplasmic reticulum to Golgi vesicle-mediated transport"/>
    <property type="evidence" value="ECO:0007669"/>
    <property type="project" value="UniProtKB-UniRule"/>
</dbReference>
<dbReference type="PANTHER" id="PTHR12701:SF18">
    <property type="entry name" value="ENDOPLASMIC RETICULUM TRANSMEMBRANE PROTEIN"/>
    <property type="match status" value="1"/>
</dbReference>
<feature type="region of interest" description="Disordered" evidence="2">
    <location>
        <begin position="72"/>
        <end position="107"/>
    </location>
</feature>
<comment type="similarity">
    <text evidence="1">Belongs to the BCAP29/BCAP31 family.</text>
</comment>
<feature type="transmembrane region" description="Helical" evidence="1">
    <location>
        <begin position="20"/>
        <end position="39"/>
    </location>
</feature>
<dbReference type="AlphaFoldDB" id="A0AAW0L7Q4"/>
<keyword evidence="1" id="KW-1133">Transmembrane helix</keyword>
<dbReference type="GO" id="GO:0006886">
    <property type="term" value="P:intracellular protein transport"/>
    <property type="evidence" value="ECO:0007669"/>
    <property type="project" value="UniProtKB-UniRule"/>
</dbReference>
<evidence type="ECO:0000313" key="3">
    <source>
        <dbReference type="EMBL" id="KAK7847417.1"/>
    </source>
</evidence>
<dbReference type="PANTHER" id="PTHR12701">
    <property type="entry name" value="BCR-ASSOCIATED PROTEIN, BAP"/>
    <property type="match status" value="1"/>
</dbReference>
<organism evidence="3 4">
    <name type="scientific">Quercus suber</name>
    <name type="common">Cork oak</name>
    <dbReference type="NCBI Taxonomy" id="58331"/>
    <lineage>
        <taxon>Eukaryota</taxon>
        <taxon>Viridiplantae</taxon>
        <taxon>Streptophyta</taxon>
        <taxon>Embryophyta</taxon>
        <taxon>Tracheophyta</taxon>
        <taxon>Spermatophyta</taxon>
        <taxon>Magnoliopsida</taxon>
        <taxon>eudicotyledons</taxon>
        <taxon>Gunneridae</taxon>
        <taxon>Pentapetalae</taxon>
        <taxon>rosids</taxon>
        <taxon>fabids</taxon>
        <taxon>Fagales</taxon>
        <taxon>Fagaceae</taxon>
        <taxon>Quercus</taxon>
    </lineage>
</organism>
<evidence type="ECO:0000256" key="1">
    <source>
        <dbReference type="RuleBase" id="RU367026"/>
    </source>
</evidence>
<keyword evidence="1" id="KW-0256">Endoplasmic reticulum</keyword>
<keyword evidence="1" id="KW-0472">Membrane</keyword>
<gene>
    <name evidence="3" type="ORF">CFP56_006567</name>
</gene>
<sequence length="107" mass="12700">MKILKHSTDSGIVNPTNQVLMAYRHLELCLIGFSLFLALMMDRPHYYIRELQHLRKNLERTKKLSLDSEQLERRKFEEMNKPRVKQLESKSKQSKNRQMSQKPAQGS</sequence>
<dbReference type="GO" id="GO:0005789">
    <property type="term" value="C:endoplasmic reticulum membrane"/>
    <property type="evidence" value="ECO:0007669"/>
    <property type="project" value="UniProtKB-SubCell"/>
</dbReference>
<keyword evidence="1" id="KW-0812">Transmembrane</keyword>
<name>A0AAW0L7Q4_QUESU</name>
<proteinExistence type="inferred from homology"/>
<dbReference type="Proteomes" id="UP000237347">
    <property type="component" value="Unassembled WGS sequence"/>
</dbReference>
<feature type="compositionally biased region" description="Basic and acidic residues" evidence="2">
    <location>
        <begin position="72"/>
        <end position="91"/>
    </location>
</feature>
<feature type="compositionally biased region" description="Polar residues" evidence="2">
    <location>
        <begin position="96"/>
        <end position="107"/>
    </location>
</feature>
<reference evidence="3 4" key="1">
    <citation type="journal article" date="2018" name="Sci. Data">
        <title>The draft genome sequence of cork oak.</title>
        <authorList>
            <person name="Ramos A.M."/>
            <person name="Usie A."/>
            <person name="Barbosa P."/>
            <person name="Barros P.M."/>
            <person name="Capote T."/>
            <person name="Chaves I."/>
            <person name="Simoes F."/>
            <person name="Abreu I."/>
            <person name="Carrasquinho I."/>
            <person name="Faro C."/>
            <person name="Guimaraes J.B."/>
            <person name="Mendonca D."/>
            <person name="Nobrega F."/>
            <person name="Rodrigues L."/>
            <person name="Saibo N.J.M."/>
            <person name="Varela M.C."/>
            <person name="Egas C."/>
            <person name="Matos J."/>
            <person name="Miguel C.M."/>
            <person name="Oliveira M.M."/>
            <person name="Ricardo C.P."/>
            <person name="Goncalves S."/>
        </authorList>
    </citation>
    <scope>NUCLEOTIDE SEQUENCE [LARGE SCALE GENOMIC DNA]</scope>
    <source>
        <strain evidence="4">cv. HL8</strain>
    </source>
</reference>
<keyword evidence="1" id="KW-0931">ER-Golgi transport</keyword>
<evidence type="ECO:0000313" key="4">
    <source>
        <dbReference type="Proteomes" id="UP000237347"/>
    </source>
</evidence>
<comment type="caution">
    <text evidence="3">The sequence shown here is derived from an EMBL/GenBank/DDBJ whole genome shotgun (WGS) entry which is preliminary data.</text>
</comment>
<accession>A0AAW0L7Q4</accession>
<keyword evidence="1" id="KW-0813">Transport</keyword>
<comment type="function">
    <text evidence="1">May play a role in anterograde transport of membrane proteins from the endoplasmic reticulum to the Golgi.</text>
</comment>
<dbReference type="GO" id="GO:0070973">
    <property type="term" value="P:protein localization to endoplasmic reticulum exit site"/>
    <property type="evidence" value="ECO:0007669"/>
    <property type="project" value="UniProtKB-UniRule"/>
</dbReference>
<keyword evidence="4" id="KW-1185">Reference proteome</keyword>
<protein>
    <recommendedName>
        <fullName evidence="1">Endoplasmic reticulum transmembrane protein</fullName>
    </recommendedName>
</protein>
<dbReference type="InterPro" id="IPR008417">
    <property type="entry name" value="BAP29/BAP31"/>
</dbReference>
<comment type="subcellular location">
    <subcellularLocation>
        <location evidence="1">Endoplasmic reticulum membrane</location>
        <topology evidence="1">Multi-pass membrane protein</topology>
    </subcellularLocation>
</comment>
<evidence type="ECO:0000256" key="2">
    <source>
        <dbReference type="SAM" id="MobiDB-lite"/>
    </source>
</evidence>